<feature type="compositionally biased region" description="Basic residues" evidence="1">
    <location>
        <begin position="166"/>
        <end position="175"/>
    </location>
</feature>
<dbReference type="AlphaFoldDB" id="A0A0E0EQV4"/>
<reference evidence="2" key="2">
    <citation type="submission" date="2018-05" db="EMBL/GenBank/DDBJ databases">
        <title>OmerRS3 (Oryza meridionalis Reference Sequence Version 3).</title>
        <authorList>
            <person name="Zhang J."/>
            <person name="Kudrna D."/>
            <person name="Lee S."/>
            <person name="Talag J."/>
            <person name="Welchert J."/>
            <person name="Wing R.A."/>
        </authorList>
    </citation>
    <scope>NUCLEOTIDE SEQUENCE [LARGE SCALE GENOMIC DNA]</scope>
    <source>
        <strain evidence="2">cv. OR44</strain>
    </source>
</reference>
<evidence type="ECO:0000313" key="3">
    <source>
        <dbReference type="Proteomes" id="UP000008021"/>
    </source>
</evidence>
<dbReference type="HOGENOM" id="CLU_1356572_0_0_1"/>
<sequence>MMTPGSNTGLGLLAELRQRSWSKACTAVAMSILVSLAVTVSIFHERGSVQARGREGRGRLPIHGNRCPRSLHRRIHLQTGWLPMDPLPNGVAASGSASERGRRCRICLQTELRPPDPSPLNGVAQSPLLPVDAATVGKGDGGRACGEWGRPSFARGRCRPCERRRWAHPWGRRRSPSSERRQWGRRQKKGEGGRNGEGGEGT</sequence>
<feature type="region of interest" description="Disordered" evidence="1">
    <location>
        <begin position="166"/>
        <end position="202"/>
    </location>
</feature>
<keyword evidence="3" id="KW-1185">Reference proteome</keyword>
<protein>
    <submittedName>
        <fullName evidence="2">Uncharacterized protein</fullName>
    </submittedName>
</protein>
<evidence type="ECO:0000256" key="1">
    <source>
        <dbReference type="SAM" id="MobiDB-lite"/>
    </source>
</evidence>
<evidence type="ECO:0000313" key="2">
    <source>
        <dbReference type="EnsemblPlants" id="OMERI09G04660.1"/>
    </source>
</evidence>
<proteinExistence type="predicted"/>
<dbReference type="EnsemblPlants" id="OMERI09G04660.1">
    <property type="protein sequence ID" value="OMERI09G04660.1"/>
    <property type="gene ID" value="OMERI09G04660"/>
</dbReference>
<dbReference type="Gramene" id="OMERI09G04660.1">
    <property type="protein sequence ID" value="OMERI09G04660.1"/>
    <property type="gene ID" value="OMERI09G04660"/>
</dbReference>
<organism evidence="2">
    <name type="scientific">Oryza meridionalis</name>
    <dbReference type="NCBI Taxonomy" id="40149"/>
    <lineage>
        <taxon>Eukaryota</taxon>
        <taxon>Viridiplantae</taxon>
        <taxon>Streptophyta</taxon>
        <taxon>Embryophyta</taxon>
        <taxon>Tracheophyta</taxon>
        <taxon>Spermatophyta</taxon>
        <taxon>Magnoliopsida</taxon>
        <taxon>Liliopsida</taxon>
        <taxon>Poales</taxon>
        <taxon>Poaceae</taxon>
        <taxon>BOP clade</taxon>
        <taxon>Oryzoideae</taxon>
        <taxon>Oryzeae</taxon>
        <taxon>Oryzinae</taxon>
        <taxon>Oryza</taxon>
    </lineage>
</organism>
<reference evidence="2" key="1">
    <citation type="submission" date="2015-04" db="UniProtKB">
        <authorList>
            <consortium name="EnsemblPlants"/>
        </authorList>
    </citation>
    <scope>IDENTIFICATION</scope>
</reference>
<accession>A0A0E0EQV4</accession>
<name>A0A0E0EQV4_9ORYZ</name>
<dbReference type="Proteomes" id="UP000008021">
    <property type="component" value="Chromosome 9"/>
</dbReference>